<dbReference type="PANTHER" id="PTHR43701:SF12">
    <property type="entry name" value="MEMBRANE TRANSPORTER PROTEIN YTNM-RELATED"/>
    <property type="match status" value="1"/>
</dbReference>
<comment type="subcellular location">
    <subcellularLocation>
        <location evidence="6">Cell membrane</location>
        <topology evidence="6">Multi-pass membrane protein</topology>
    </subcellularLocation>
    <subcellularLocation>
        <location evidence="1">Membrane</location>
        <topology evidence="1">Multi-pass membrane protein</topology>
    </subcellularLocation>
</comment>
<accession>A0A6I2MDA8</accession>
<evidence type="ECO:0000313" key="7">
    <source>
        <dbReference type="EMBL" id="MRX56280.1"/>
    </source>
</evidence>
<dbReference type="InterPro" id="IPR002781">
    <property type="entry name" value="TM_pro_TauE-like"/>
</dbReference>
<dbReference type="Proteomes" id="UP000441585">
    <property type="component" value="Unassembled WGS sequence"/>
</dbReference>
<comment type="similarity">
    <text evidence="2 6">Belongs to the 4-toluene sulfonate uptake permease (TSUP) (TC 2.A.102) family.</text>
</comment>
<dbReference type="EMBL" id="WKKF01000010">
    <property type="protein sequence ID" value="MRX56280.1"/>
    <property type="molecule type" value="Genomic_DNA"/>
</dbReference>
<evidence type="ECO:0000256" key="1">
    <source>
        <dbReference type="ARBA" id="ARBA00004141"/>
    </source>
</evidence>
<dbReference type="Pfam" id="PF01925">
    <property type="entry name" value="TauE"/>
    <property type="match status" value="1"/>
</dbReference>
<dbReference type="AlphaFoldDB" id="A0A6I2MDA8"/>
<reference evidence="7 8" key="1">
    <citation type="submission" date="2019-11" db="EMBL/GenBank/DDBJ databases">
        <title>Bacillus idriensis genome.</title>
        <authorList>
            <person name="Konopka E.N."/>
            <person name="Newman J.D."/>
        </authorList>
    </citation>
    <scope>NUCLEOTIDE SEQUENCE [LARGE SCALE GENOMIC DNA]</scope>
    <source>
        <strain evidence="7 8">DSM 19097</strain>
    </source>
</reference>
<name>A0A6I2MDA8_9BACI</name>
<comment type="caution">
    <text evidence="7">The sequence shown here is derived from an EMBL/GenBank/DDBJ whole genome shotgun (WGS) entry which is preliminary data.</text>
</comment>
<evidence type="ECO:0000313" key="8">
    <source>
        <dbReference type="Proteomes" id="UP000441585"/>
    </source>
</evidence>
<feature type="transmembrane region" description="Helical" evidence="6">
    <location>
        <begin position="74"/>
        <end position="92"/>
    </location>
</feature>
<feature type="transmembrane region" description="Helical" evidence="6">
    <location>
        <begin position="104"/>
        <end position="122"/>
    </location>
</feature>
<keyword evidence="5 6" id="KW-0472">Membrane</keyword>
<evidence type="ECO:0000256" key="3">
    <source>
        <dbReference type="ARBA" id="ARBA00022692"/>
    </source>
</evidence>
<evidence type="ECO:0000256" key="5">
    <source>
        <dbReference type="ARBA" id="ARBA00023136"/>
    </source>
</evidence>
<dbReference type="GO" id="GO:0005886">
    <property type="term" value="C:plasma membrane"/>
    <property type="evidence" value="ECO:0007669"/>
    <property type="project" value="UniProtKB-SubCell"/>
</dbReference>
<dbReference type="InterPro" id="IPR051598">
    <property type="entry name" value="TSUP/Inactive_protease-like"/>
</dbReference>
<evidence type="ECO:0000256" key="6">
    <source>
        <dbReference type="RuleBase" id="RU363041"/>
    </source>
</evidence>
<dbReference type="RefSeq" id="WP_154319389.1">
    <property type="nucleotide sequence ID" value="NZ_CAJFZX010000005.1"/>
</dbReference>
<feature type="transmembrane region" description="Helical" evidence="6">
    <location>
        <begin position="42"/>
        <end position="62"/>
    </location>
</feature>
<keyword evidence="8" id="KW-1185">Reference proteome</keyword>
<feature type="transmembrane region" description="Helical" evidence="6">
    <location>
        <begin position="181"/>
        <end position="200"/>
    </location>
</feature>
<proteinExistence type="inferred from homology"/>
<keyword evidence="3 6" id="KW-0812">Transmembrane</keyword>
<organism evidence="7 8">
    <name type="scientific">Metabacillus idriensis</name>
    <dbReference type="NCBI Taxonomy" id="324768"/>
    <lineage>
        <taxon>Bacteria</taxon>
        <taxon>Bacillati</taxon>
        <taxon>Bacillota</taxon>
        <taxon>Bacilli</taxon>
        <taxon>Bacillales</taxon>
        <taxon>Bacillaceae</taxon>
        <taxon>Metabacillus</taxon>
    </lineage>
</organism>
<feature type="transmembrane region" description="Helical" evidence="6">
    <location>
        <begin position="237"/>
        <end position="256"/>
    </location>
</feature>
<protein>
    <recommendedName>
        <fullName evidence="6">Probable membrane transporter protein</fullName>
    </recommendedName>
</protein>
<dbReference type="PANTHER" id="PTHR43701">
    <property type="entry name" value="MEMBRANE TRANSPORTER PROTEIN MJ0441-RELATED"/>
    <property type="match status" value="1"/>
</dbReference>
<keyword evidence="6" id="KW-1003">Cell membrane</keyword>
<gene>
    <name evidence="7" type="ORF">GJU41_20165</name>
</gene>
<evidence type="ECO:0000256" key="2">
    <source>
        <dbReference type="ARBA" id="ARBA00009142"/>
    </source>
</evidence>
<feature type="transmembrane region" description="Helical" evidence="6">
    <location>
        <begin position="206"/>
        <end position="225"/>
    </location>
</feature>
<feature type="transmembrane region" description="Helical" evidence="6">
    <location>
        <begin position="7"/>
        <end position="30"/>
    </location>
</feature>
<keyword evidence="4 6" id="KW-1133">Transmembrane helix</keyword>
<sequence length="290" mass="31308">MILIFILFIAMGLLIGILSGFFGVGGGFILTPVLLLMNTEPITAITISLLYTIGTSLSGMFAHLKMKNVRWKEAFIIGLSGMAATQAANPFVYFLNQHGYDDAVIPLAYILLLSYFGWSLLFRKKTKNSKGKPIKKWAIVLLILTGAIGGFISTLLGVGGGFIIVPLLISLSGFHPKDAIGTSLLSVLFIVSIGFITYFVKSPIDLSTGALLIAGGLAGAQAGAYMTDKFEHAEMKLLLGMLYFFTAISVGMKLIGFEVLGMVILFIFIGLLYIKMAASLITRRKKIRSS</sequence>
<evidence type="ECO:0000256" key="4">
    <source>
        <dbReference type="ARBA" id="ARBA00022989"/>
    </source>
</evidence>